<evidence type="ECO:0000256" key="5">
    <source>
        <dbReference type="ARBA" id="ARBA00022759"/>
    </source>
</evidence>
<gene>
    <name evidence="10" type="ORF">PR048_009928</name>
</gene>
<dbReference type="InterPro" id="IPR043128">
    <property type="entry name" value="Rev_trsase/Diguanyl_cyclase"/>
</dbReference>
<evidence type="ECO:0000313" key="10">
    <source>
        <dbReference type="EMBL" id="KAJ8890420.1"/>
    </source>
</evidence>
<dbReference type="InterPro" id="IPR050951">
    <property type="entry name" value="Retrovirus_Pol_polyprotein"/>
</dbReference>
<dbReference type="Proteomes" id="UP001159363">
    <property type="component" value="Chromosome 3"/>
</dbReference>
<dbReference type="InterPro" id="IPR041373">
    <property type="entry name" value="RT_RNaseH"/>
</dbReference>
<proteinExistence type="predicted"/>
<feature type="domain" description="Reverse transcriptase RNase H-like" evidence="9">
    <location>
        <begin position="454"/>
        <end position="512"/>
    </location>
</feature>
<evidence type="ECO:0000256" key="6">
    <source>
        <dbReference type="ARBA" id="ARBA00022801"/>
    </source>
</evidence>
<dbReference type="Pfam" id="PF00078">
    <property type="entry name" value="RVT_1"/>
    <property type="match status" value="1"/>
</dbReference>
<dbReference type="Gene3D" id="3.10.10.10">
    <property type="entry name" value="HIV Type 1 Reverse Transcriptase, subunit A, domain 1"/>
    <property type="match status" value="1"/>
</dbReference>
<name>A0ABQ9I185_9NEOP</name>
<reference evidence="10 11" key="1">
    <citation type="submission" date="2023-02" db="EMBL/GenBank/DDBJ databases">
        <title>LHISI_Scaffold_Assembly.</title>
        <authorList>
            <person name="Stuart O.P."/>
            <person name="Cleave R."/>
            <person name="Magrath M.J.L."/>
            <person name="Mikheyev A.S."/>
        </authorList>
    </citation>
    <scope>NUCLEOTIDE SEQUENCE [LARGE SCALE GENOMIC DNA]</scope>
    <source>
        <strain evidence="10">Daus_M_001</strain>
        <tissue evidence="10">Leg muscle</tissue>
    </source>
</reference>
<keyword evidence="4" id="KW-0540">Nuclease</keyword>
<dbReference type="InterPro" id="IPR000477">
    <property type="entry name" value="RT_dom"/>
</dbReference>
<evidence type="ECO:0000259" key="8">
    <source>
        <dbReference type="Pfam" id="PF00078"/>
    </source>
</evidence>
<dbReference type="Gene3D" id="3.30.70.270">
    <property type="match status" value="1"/>
</dbReference>
<evidence type="ECO:0000256" key="1">
    <source>
        <dbReference type="ARBA" id="ARBA00012493"/>
    </source>
</evidence>
<dbReference type="CDD" id="cd01647">
    <property type="entry name" value="RT_LTR"/>
    <property type="match status" value="1"/>
</dbReference>
<evidence type="ECO:0000256" key="4">
    <source>
        <dbReference type="ARBA" id="ARBA00022722"/>
    </source>
</evidence>
<dbReference type="EMBL" id="JARBHB010000003">
    <property type="protein sequence ID" value="KAJ8890420.1"/>
    <property type="molecule type" value="Genomic_DNA"/>
</dbReference>
<keyword evidence="2" id="KW-0808">Transferase</keyword>
<keyword evidence="11" id="KW-1185">Reference proteome</keyword>
<dbReference type="Pfam" id="PF17917">
    <property type="entry name" value="RT_RNaseH"/>
    <property type="match status" value="1"/>
</dbReference>
<dbReference type="EC" id="2.7.7.49" evidence="1"/>
<keyword evidence="6" id="KW-0378">Hydrolase</keyword>
<organism evidence="10 11">
    <name type="scientific">Dryococelus australis</name>
    <dbReference type="NCBI Taxonomy" id="614101"/>
    <lineage>
        <taxon>Eukaryota</taxon>
        <taxon>Metazoa</taxon>
        <taxon>Ecdysozoa</taxon>
        <taxon>Arthropoda</taxon>
        <taxon>Hexapoda</taxon>
        <taxon>Insecta</taxon>
        <taxon>Pterygota</taxon>
        <taxon>Neoptera</taxon>
        <taxon>Polyneoptera</taxon>
        <taxon>Phasmatodea</taxon>
        <taxon>Verophasmatodea</taxon>
        <taxon>Anareolatae</taxon>
        <taxon>Phasmatidae</taxon>
        <taxon>Eurycanthinae</taxon>
        <taxon>Dryococelus</taxon>
    </lineage>
</organism>
<dbReference type="PANTHER" id="PTHR37984">
    <property type="entry name" value="PROTEIN CBG26694"/>
    <property type="match status" value="1"/>
</dbReference>
<evidence type="ECO:0000313" key="11">
    <source>
        <dbReference type="Proteomes" id="UP001159363"/>
    </source>
</evidence>
<dbReference type="InterPro" id="IPR043502">
    <property type="entry name" value="DNA/RNA_pol_sf"/>
</dbReference>
<comment type="caution">
    <text evidence="10">The sequence shown here is derived from an EMBL/GenBank/DDBJ whole genome shotgun (WGS) entry which is preliminary data.</text>
</comment>
<evidence type="ECO:0000256" key="2">
    <source>
        <dbReference type="ARBA" id="ARBA00022679"/>
    </source>
</evidence>
<evidence type="ECO:0000256" key="3">
    <source>
        <dbReference type="ARBA" id="ARBA00022695"/>
    </source>
</evidence>
<keyword evidence="3" id="KW-0548">Nucleotidyltransferase</keyword>
<keyword evidence="5" id="KW-0255">Endonuclease</keyword>
<dbReference type="PANTHER" id="PTHR37984:SF13">
    <property type="entry name" value="RIBONUCLEASE H"/>
    <property type="match status" value="1"/>
</dbReference>
<protein>
    <recommendedName>
        <fullName evidence="1">RNA-directed DNA polymerase</fullName>
        <ecNumber evidence="1">2.7.7.49</ecNumber>
    </recommendedName>
</protein>
<keyword evidence="7" id="KW-0695">RNA-directed DNA polymerase</keyword>
<dbReference type="SUPFAM" id="SSF50630">
    <property type="entry name" value="Acid proteases"/>
    <property type="match status" value="1"/>
</dbReference>
<dbReference type="SUPFAM" id="SSF56672">
    <property type="entry name" value="DNA/RNA polymerases"/>
    <property type="match status" value="1"/>
</dbReference>
<evidence type="ECO:0000256" key="7">
    <source>
        <dbReference type="ARBA" id="ARBA00022918"/>
    </source>
</evidence>
<evidence type="ECO:0000259" key="9">
    <source>
        <dbReference type="Pfam" id="PF17917"/>
    </source>
</evidence>
<dbReference type="InterPro" id="IPR021109">
    <property type="entry name" value="Peptidase_aspartic_dom_sf"/>
</dbReference>
<feature type="domain" description="Reverse transcriptase" evidence="8">
    <location>
        <begin position="267"/>
        <end position="367"/>
    </location>
</feature>
<sequence length="598" mass="68212">MAKENRIRAKCKYGSYKYNCCKISVVICRLFVKELVCNTLLITTRARFIKRVCISNHKYTCTLLVEGVWLETEIDTGSAVPYMLYQQVFPVCRLHSTSMVFTTYHGEGVRGVKTKLSEISLTLYVVEKGVITLLGRNWLRKLEINISVPVCCKVEFSQCTVAKYLSESYPTIFTPGLGLYTKGTAALHVKPDAKPQCYKARALPFVLKAKVEQELHRLVNVGVLNPVEFSEWATPHVPIFKKDDTVRICGDYKITVNPVLKTVKVTSQAYQQVLLDENSRKYVAISTHKGLFQYSRIPFGVSSGPVTCGYRGVLVFFLDDILVTADNDEKHLERLTKVFERLHAANLRLQPNKCSFMQHAVEYCGYVLDKNGLHTAPTKVQAILEAPIPTNVSELRAYLGLINYYANIISISTLKKWYRPKFWHIMILLPVMPHLMVLARFCHKFTRTKLSDRLHLHHIEKESLVLVFGVEYFYQYLYGTKFVSVTDHKLLLSIFGPKKGIPIMAAAQLQRYASEWHGNVDALSRLPLSQGISKPLLGVIDDGGATYLQYIGESTPAVTNRTIRYETKMDPLLTKVIRYVLYGWPKEVLDNIKPFWRL</sequence>
<accession>A0ABQ9I185</accession>